<dbReference type="Proteomes" id="UP000287651">
    <property type="component" value="Unassembled WGS sequence"/>
</dbReference>
<organism evidence="2 3">
    <name type="scientific">Ensete ventricosum</name>
    <name type="common">Abyssinian banana</name>
    <name type="synonym">Musa ensete</name>
    <dbReference type="NCBI Taxonomy" id="4639"/>
    <lineage>
        <taxon>Eukaryota</taxon>
        <taxon>Viridiplantae</taxon>
        <taxon>Streptophyta</taxon>
        <taxon>Embryophyta</taxon>
        <taxon>Tracheophyta</taxon>
        <taxon>Spermatophyta</taxon>
        <taxon>Magnoliopsida</taxon>
        <taxon>Liliopsida</taxon>
        <taxon>Zingiberales</taxon>
        <taxon>Musaceae</taxon>
        <taxon>Ensete</taxon>
    </lineage>
</organism>
<dbReference type="EMBL" id="AMZH03007466">
    <property type="protein sequence ID" value="RRT61267.1"/>
    <property type="molecule type" value="Genomic_DNA"/>
</dbReference>
<proteinExistence type="predicted"/>
<reference evidence="2 3" key="1">
    <citation type="journal article" date="2014" name="Agronomy (Basel)">
        <title>A Draft Genome Sequence for Ensete ventricosum, the Drought-Tolerant Tree Against Hunger.</title>
        <authorList>
            <person name="Harrison J."/>
            <person name="Moore K.A."/>
            <person name="Paszkiewicz K."/>
            <person name="Jones T."/>
            <person name="Grant M."/>
            <person name="Ambacheew D."/>
            <person name="Muzemil S."/>
            <person name="Studholme D.J."/>
        </authorList>
    </citation>
    <scope>NUCLEOTIDE SEQUENCE [LARGE SCALE GENOMIC DNA]</scope>
</reference>
<protein>
    <submittedName>
        <fullName evidence="2">Uncharacterized protein</fullName>
    </submittedName>
</protein>
<evidence type="ECO:0000313" key="2">
    <source>
        <dbReference type="EMBL" id="RRT61267.1"/>
    </source>
</evidence>
<gene>
    <name evidence="2" type="ORF">B296_00034777</name>
</gene>
<name>A0A426ZB95_ENSVE</name>
<accession>A0A426ZB95</accession>
<dbReference type="AlphaFoldDB" id="A0A426ZB95"/>
<feature type="region of interest" description="Disordered" evidence="1">
    <location>
        <begin position="76"/>
        <end position="103"/>
    </location>
</feature>
<evidence type="ECO:0000313" key="3">
    <source>
        <dbReference type="Proteomes" id="UP000287651"/>
    </source>
</evidence>
<sequence>MKTTRRIQDCCEAGAVDVDMTDGSYPHKARRKNWTAKESVIAGLSFLHSKHHGQMTYPSDTYSWTSRVILLLQEEGKRNEEDQGDDVAVDGEDHLTDPHIKGRPGDDMEAGVAKLQGQHGHVQLRPLRHAAHLPRVHIRHLSHHRRDEGMKRWNERQSSGEGGLIYERRGGRRVQIGVVVWPVYCADSVNPERGKTMMMITASHFGRPESGELNFWHGVPLASHSQSPPAMRSRRAALFLAADPSASARFLL</sequence>
<feature type="compositionally biased region" description="Basic and acidic residues" evidence="1">
    <location>
        <begin position="91"/>
        <end position="103"/>
    </location>
</feature>
<evidence type="ECO:0000256" key="1">
    <source>
        <dbReference type="SAM" id="MobiDB-lite"/>
    </source>
</evidence>
<comment type="caution">
    <text evidence="2">The sequence shown here is derived from an EMBL/GenBank/DDBJ whole genome shotgun (WGS) entry which is preliminary data.</text>
</comment>